<evidence type="ECO:0000313" key="1">
    <source>
        <dbReference type="EMBL" id="MQL50830.1"/>
    </source>
</evidence>
<organism evidence="1 2">
    <name type="scientific">Desulfofundulus thermobenzoicus</name>
    <dbReference type="NCBI Taxonomy" id="29376"/>
    <lineage>
        <taxon>Bacteria</taxon>
        <taxon>Bacillati</taxon>
        <taxon>Bacillota</taxon>
        <taxon>Clostridia</taxon>
        <taxon>Eubacteriales</taxon>
        <taxon>Peptococcaceae</taxon>
        <taxon>Desulfofundulus</taxon>
    </lineage>
</organism>
<dbReference type="Proteomes" id="UP000441717">
    <property type="component" value="Unassembled WGS sequence"/>
</dbReference>
<evidence type="ECO:0000313" key="2">
    <source>
        <dbReference type="Proteomes" id="UP000441717"/>
    </source>
</evidence>
<accession>A0A6N7ILH3</accession>
<protein>
    <submittedName>
        <fullName evidence="1">Uncharacterized protein</fullName>
    </submittedName>
</protein>
<dbReference type="AlphaFoldDB" id="A0A6N7ILH3"/>
<dbReference type="RefSeq" id="WP_152944729.1">
    <property type="nucleotide sequence ID" value="NZ_WHYR01000001.1"/>
</dbReference>
<comment type="caution">
    <text evidence="1">The sequence shown here is derived from an EMBL/GenBank/DDBJ whole genome shotgun (WGS) entry which is preliminary data.</text>
</comment>
<dbReference type="EMBL" id="WHYR01000001">
    <property type="protein sequence ID" value="MQL50830.1"/>
    <property type="molecule type" value="Genomic_DNA"/>
</dbReference>
<gene>
    <name evidence="1" type="ORF">GFC01_00760</name>
</gene>
<reference evidence="1 2" key="1">
    <citation type="submission" date="2019-10" db="EMBL/GenBank/DDBJ databases">
        <title>Comparative genomics of sulfur disproportionating microorganisms.</title>
        <authorList>
            <person name="Ward L.M."/>
            <person name="Bertran E."/>
            <person name="Johnston D."/>
        </authorList>
    </citation>
    <scope>NUCLEOTIDE SEQUENCE [LARGE SCALE GENOMIC DNA]</scope>
    <source>
        <strain evidence="1 2">DSM 14055</strain>
    </source>
</reference>
<keyword evidence="2" id="KW-1185">Reference proteome</keyword>
<sequence>MKSSRKKTNGGVPVSAWCNGQLRKVGKLIEEDGKKVFIQRIKKQDILQIRGAAGVDLKYEPPLSGDCTIRHIVKDESGNETTYEIPLHILQSHPKTDVASIGPKHPKRQYLPYRYWKNVTQEKLQPRLFDLD</sequence>
<name>A0A6N7ILH3_9FIRM</name>
<proteinExistence type="predicted"/>